<evidence type="ECO:0000256" key="1">
    <source>
        <dbReference type="SAM" id="Phobius"/>
    </source>
</evidence>
<feature type="domain" description="PEGA" evidence="2">
    <location>
        <begin position="34"/>
        <end position="105"/>
    </location>
</feature>
<organism evidence="3 4">
    <name type="scientific">Methanolacinia petrolearia (strain DSM 11571 / OCM 486 / SEBR 4847)</name>
    <name type="common">Methanoplanus petrolearius</name>
    <dbReference type="NCBI Taxonomy" id="679926"/>
    <lineage>
        <taxon>Archaea</taxon>
        <taxon>Methanobacteriati</taxon>
        <taxon>Methanobacteriota</taxon>
        <taxon>Stenosarchaea group</taxon>
        <taxon>Methanomicrobia</taxon>
        <taxon>Methanomicrobiales</taxon>
        <taxon>Methanomicrobiaceae</taxon>
        <taxon>Methanolacinia</taxon>
    </lineage>
</organism>
<name>E1RJY6_METP4</name>
<dbReference type="OrthoDB" id="117342at2157"/>
<feature type="transmembrane region" description="Helical" evidence="1">
    <location>
        <begin position="204"/>
        <end position="224"/>
    </location>
</feature>
<dbReference type="KEGG" id="mpi:Mpet_2122"/>
<accession>E1RJY6</accession>
<reference evidence="3 4" key="1">
    <citation type="journal article" date="2010" name="Stand. Genomic Sci.">
        <title>Complete genome sequence of Methanoplanus petrolearius type strain (SEBR 4847).</title>
        <authorList>
            <person name="Brambilla E."/>
            <person name="Djao O.D."/>
            <person name="Daligault H."/>
            <person name="Lapidus A."/>
            <person name="Lucas S."/>
            <person name="Hammon N."/>
            <person name="Nolan M."/>
            <person name="Tice H."/>
            <person name="Cheng J.F."/>
            <person name="Han C."/>
            <person name="Tapia R."/>
            <person name="Goodwin L."/>
            <person name="Pitluck S."/>
            <person name="Liolios K."/>
            <person name="Ivanova N."/>
            <person name="Mavromatis K."/>
            <person name="Mikhailova N."/>
            <person name="Pati A."/>
            <person name="Chen A."/>
            <person name="Palaniappan K."/>
            <person name="Land M."/>
            <person name="Hauser L."/>
            <person name="Chang Y.J."/>
            <person name="Jeffries C.D."/>
            <person name="Rohde M."/>
            <person name="Spring S."/>
            <person name="Sikorski J."/>
            <person name="Goker M."/>
            <person name="Woyke T."/>
            <person name="Bristow J."/>
            <person name="Eisen J.A."/>
            <person name="Markowitz V."/>
            <person name="Hugenholtz P."/>
            <person name="Kyrpides N.C."/>
            <person name="Klenk H.P."/>
        </authorList>
    </citation>
    <scope>NUCLEOTIDE SEQUENCE [LARGE SCALE GENOMIC DNA]</scope>
    <source>
        <strain evidence="4">DSM 11571 / OCM 486 / SEBR 4847</strain>
    </source>
</reference>
<keyword evidence="1" id="KW-0472">Membrane</keyword>
<protein>
    <submittedName>
        <fullName evidence="3">PEGA domain protein</fullName>
    </submittedName>
</protein>
<keyword evidence="1" id="KW-0812">Transmembrane</keyword>
<dbReference type="HOGENOM" id="CLU_1217581_0_0_2"/>
<dbReference type="InterPro" id="IPR013229">
    <property type="entry name" value="PEGA"/>
</dbReference>
<dbReference type="AlphaFoldDB" id="E1RJY6"/>
<dbReference type="GeneID" id="9744604"/>
<sequence precursor="true">MKKMFVLIAAVSIIAALLPLSVSAASIGGDQGWINVYCNVDGASVYFDGQYKGEIVDGIYTQAVYSTGTPYHSISVEKSGYSTWSEELDTNPGMGESMNVYATINPVTVVPTLIGGDVGYYTIYCNVDGADVYFNSDYKGQTANGELTVEVYTTGTPYTTYTVSKSGYTSFTAQISEYPTAGETDKLYATLVASEPTATQTSPVSVFAVIGALVAGLVGFALIAKKN</sequence>
<evidence type="ECO:0000313" key="3">
    <source>
        <dbReference type="EMBL" id="ADN36870.1"/>
    </source>
</evidence>
<evidence type="ECO:0000259" key="2">
    <source>
        <dbReference type="Pfam" id="PF08308"/>
    </source>
</evidence>
<keyword evidence="4" id="KW-1185">Reference proteome</keyword>
<gene>
    <name evidence="3" type="ordered locus">Mpet_2122</name>
</gene>
<dbReference type="STRING" id="679926.Mpet_2122"/>
<dbReference type="EMBL" id="CP002117">
    <property type="protein sequence ID" value="ADN36870.1"/>
    <property type="molecule type" value="Genomic_DNA"/>
</dbReference>
<evidence type="ECO:0000313" key="4">
    <source>
        <dbReference type="Proteomes" id="UP000006565"/>
    </source>
</evidence>
<dbReference type="eggNOG" id="arCOG03264">
    <property type="taxonomic scope" value="Archaea"/>
</dbReference>
<dbReference type="RefSeq" id="WP_013330047.1">
    <property type="nucleotide sequence ID" value="NC_014507.1"/>
</dbReference>
<keyword evidence="1" id="KW-1133">Transmembrane helix</keyword>
<dbReference type="Proteomes" id="UP000006565">
    <property type="component" value="Chromosome"/>
</dbReference>
<proteinExistence type="predicted"/>
<dbReference type="Pfam" id="PF08308">
    <property type="entry name" value="PEGA"/>
    <property type="match status" value="1"/>
</dbReference>